<proteinExistence type="predicted"/>
<dbReference type="PANTHER" id="PTHR13090">
    <property type="entry name" value="ARGININE-HYDROXYLASE NDUFAF5, MITOCHONDRIAL"/>
    <property type="match status" value="1"/>
</dbReference>
<protein>
    <submittedName>
        <fullName evidence="3">Methyltransferase</fullName>
    </submittedName>
</protein>
<evidence type="ECO:0000256" key="1">
    <source>
        <dbReference type="ARBA" id="ARBA00022603"/>
    </source>
</evidence>
<dbReference type="AlphaFoldDB" id="A0A9X1JNQ7"/>
<evidence type="ECO:0000313" key="3">
    <source>
        <dbReference type="EMBL" id="MBV7259958.1"/>
    </source>
</evidence>
<organism evidence="3 4">
    <name type="scientific">Erythrobacter crassostreae</name>
    <dbReference type="NCBI Taxonomy" id="2828328"/>
    <lineage>
        <taxon>Bacteria</taxon>
        <taxon>Pseudomonadati</taxon>
        <taxon>Pseudomonadota</taxon>
        <taxon>Alphaproteobacteria</taxon>
        <taxon>Sphingomonadales</taxon>
        <taxon>Erythrobacteraceae</taxon>
        <taxon>Erythrobacter/Porphyrobacter group</taxon>
        <taxon>Erythrobacter</taxon>
    </lineage>
</organism>
<reference evidence="3" key="1">
    <citation type="submission" date="2021-04" db="EMBL/GenBank/DDBJ databases">
        <authorList>
            <person name="Pira H."/>
            <person name="Risdian C."/>
            <person name="Wink J."/>
        </authorList>
    </citation>
    <scope>NUCLEOTIDE SEQUENCE</scope>
    <source>
        <strain evidence="3">WH158</strain>
    </source>
</reference>
<gene>
    <name evidence="3" type="ORF">KCG46_10305</name>
</gene>
<dbReference type="GO" id="GO:0032259">
    <property type="term" value="P:methylation"/>
    <property type="evidence" value="ECO:0007669"/>
    <property type="project" value="UniProtKB-KW"/>
</dbReference>
<evidence type="ECO:0000256" key="2">
    <source>
        <dbReference type="ARBA" id="ARBA00022679"/>
    </source>
</evidence>
<dbReference type="EMBL" id="JAGSPC010000001">
    <property type="protein sequence ID" value="MBV7259958.1"/>
    <property type="molecule type" value="Genomic_DNA"/>
</dbReference>
<keyword evidence="2" id="KW-0808">Transferase</keyword>
<name>A0A9X1JNQ7_9SPHN</name>
<evidence type="ECO:0000313" key="4">
    <source>
        <dbReference type="Proteomes" id="UP001138681"/>
    </source>
</evidence>
<dbReference type="PANTHER" id="PTHR13090:SF1">
    <property type="entry name" value="ARGININE-HYDROXYLASE NDUFAF5, MITOCHONDRIAL"/>
    <property type="match status" value="1"/>
</dbReference>
<keyword evidence="1 3" id="KW-0489">Methyltransferase</keyword>
<keyword evidence="4" id="KW-1185">Reference proteome</keyword>
<dbReference type="InterPro" id="IPR050602">
    <property type="entry name" value="Malonyl-ACP_OMT"/>
</dbReference>
<dbReference type="RefSeq" id="WP_218405132.1">
    <property type="nucleotide sequence ID" value="NZ_JAGSPC010000001.1"/>
</dbReference>
<sequence>MKRAPPQIFDRRKSAAKWNRARARQNRVDCATYLVEAVADDIAERLDFMNFAPKKTLVIGDTNHKLLTALDAKGGAGNMGLLGDFDEERPGPPEAFEGIIHLLGLGVVNDLPGALIHARNSLSEGGLFIAAFPGAGSVPKLRQLALAADGERPAARIHPQVDIRAGTALLERAGFSRQVVDSYPIKVRFSSLDTLVSDLRDHGLTSSLASPAPPITRRGWQRARDLFETLRDEDGKVTETFEILVLTGWR</sequence>
<dbReference type="GO" id="GO:0008168">
    <property type="term" value="F:methyltransferase activity"/>
    <property type="evidence" value="ECO:0007669"/>
    <property type="project" value="UniProtKB-KW"/>
</dbReference>
<accession>A0A9X1JNQ7</accession>
<comment type="caution">
    <text evidence="3">The sequence shown here is derived from an EMBL/GenBank/DDBJ whole genome shotgun (WGS) entry which is preliminary data.</text>
</comment>
<dbReference type="Proteomes" id="UP001138681">
    <property type="component" value="Unassembled WGS sequence"/>
</dbReference>
<dbReference type="GO" id="GO:0032981">
    <property type="term" value="P:mitochondrial respiratory chain complex I assembly"/>
    <property type="evidence" value="ECO:0007669"/>
    <property type="project" value="TreeGrafter"/>
</dbReference>